<evidence type="ECO:0000256" key="7">
    <source>
        <dbReference type="PIRSR" id="PIRSR600223-1"/>
    </source>
</evidence>
<dbReference type="AlphaFoldDB" id="A0A2T5PAV4"/>
<dbReference type="GO" id="GO:0016020">
    <property type="term" value="C:membrane"/>
    <property type="evidence" value="ECO:0007669"/>
    <property type="project" value="UniProtKB-SubCell"/>
</dbReference>
<dbReference type="EMBL" id="QASN01000014">
    <property type="protein sequence ID" value="PTU74852.1"/>
    <property type="molecule type" value="Genomic_DNA"/>
</dbReference>
<dbReference type="SUPFAM" id="SSF51306">
    <property type="entry name" value="LexA/Signal peptidase"/>
    <property type="match status" value="1"/>
</dbReference>
<dbReference type="InterPro" id="IPR019533">
    <property type="entry name" value="Peptidase_S26"/>
</dbReference>
<dbReference type="InterPro" id="IPR019757">
    <property type="entry name" value="Pept_S26A_signal_pept_1_Lys-AS"/>
</dbReference>
<evidence type="ECO:0000259" key="10">
    <source>
        <dbReference type="Pfam" id="PF10502"/>
    </source>
</evidence>
<dbReference type="Proteomes" id="UP000244064">
    <property type="component" value="Unassembled WGS sequence"/>
</dbReference>
<reference evidence="11 12" key="1">
    <citation type="submission" date="2018-04" db="EMBL/GenBank/DDBJ databases">
        <title>Pseudomonas sp. nov., isolated from mangrove soil.</title>
        <authorList>
            <person name="Chen C."/>
        </authorList>
    </citation>
    <scope>NUCLEOTIDE SEQUENCE [LARGE SCALE GENOMIC DNA]</scope>
    <source>
        <strain evidence="11 12">TC-11</strain>
    </source>
</reference>
<dbReference type="PROSITE" id="PS00501">
    <property type="entry name" value="SPASE_I_1"/>
    <property type="match status" value="1"/>
</dbReference>
<gene>
    <name evidence="11" type="primary">lepB</name>
    <name evidence="11" type="ORF">DBO85_08085</name>
</gene>
<sequence length="175" mass="19030">MRIGFWKISAGLLVGLLALYLVNPLGTASHDPRLRLLGIAPFSQPSASMAPTLAPGRLILVSAWAHAVSEPQRGEIVVFLPPEGEAAFVKRLVALPGDRVALKQGRLLVNGETVDEPYLHPAPAFGPRHGQDMAERSLAADEYFMLGDHRDNSKDSRHFGPVGRKAFFGRVEKAF</sequence>
<evidence type="ECO:0000256" key="8">
    <source>
        <dbReference type="RuleBase" id="RU003993"/>
    </source>
</evidence>
<evidence type="ECO:0000256" key="5">
    <source>
        <dbReference type="ARBA" id="ARBA00022670"/>
    </source>
</evidence>
<keyword evidence="12" id="KW-1185">Reference proteome</keyword>
<dbReference type="OrthoDB" id="5986739at2"/>
<dbReference type="PANTHER" id="PTHR43390">
    <property type="entry name" value="SIGNAL PEPTIDASE I"/>
    <property type="match status" value="1"/>
</dbReference>
<evidence type="ECO:0000313" key="11">
    <source>
        <dbReference type="EMBL" id="PTU74852.1"/>
    </source>
</evidence>
<protein>
    <recommendedName>
        <fullName evidence="4 8">Signal peptidase I</fullName>
        <ecNumber evidence="3 8">3.4.21.89</ecNumber>
    </recommendedName>
</protein>
<comment type="catalytic activity">
    <reaction evidence="1 8">
        <text>Cleavage of hydrophobic, N-terminal signal or leader sequences from secreted and periplasmic proteins.</text>
        <dbReference type="EC" id="3.4.21.89"/>
    </reaction>
</comment>
<dbReference type="Gene3D" id="2.10.109.10">
    <property type="entry name" value="Umud Fragment, subunit A"/>
    <property type="match status" value="1"/>
</dbReference>
<evidence type="ECO:0000256" key="3">
    <source>
        <dbReference type="ARBA" id="ARBA00013208"/>
    </source>
</evidence>
<comment type="caution">
    <text evidence="11">The sequence shown here is derived from an EMBL/GenBank/DDBJ whole genome shotgun (WGS) entry which is preliminary data.</text>
</comment>
<evidence type="ECO:0000256" key="4">
    <source>
        <dbReference type="ARBA" id="ARBA00019232"/>
    </source>
</evidence>
<dbReference type="GO" id="GO:0006465">
    <property type="term" value="P:signal peptide processing"/>
    <property type="evidence" value="ECO:0007669"/>
    <property type="project" value="InterPro"/>
</dbReference>
<dbReference type="InterPro" id="IPR000223">
    <property type="entry name" value="Pept_S26A_signal_pept_1"/>
</dbReference>
<dbReference type="EC" id="3.4.21.89" evidence="3 8"/>
<comment type="subcellular location">
    <subcellularLocation>
        <location evidence="9">Membrane</location>
        <topology evidence="9">Multi-pass membrane protein</topology>
    </subcellularLocation>
</comment>
<feature type="active site" evidence="7">
    <location>
        <position position="48"/>
    </location>
</feature>
<evidence type="ECO:0000256" key="2">
    <source>
        <dbReference type="ARBA" id="ARBA00009370"/>
    </source>
</evidence>
<dbReference type="PROSITE" id="PS00761">
    <property type="entry name" value="SPASE_I_3"/>
    <property type="match status" value="1"/>
</dbReference>
<evidence type="ECO:0000256" key="9">
    <source>
        <dbReference type="RuleBase" id="RU362042"/>
    </source>
</evidence>
<dbReference type="GO" id="GO:0004252">
    <property type="term" value="F:serine-type endopeptidase activity"/>
    <property type="evidence" value="ECO:0007669"/>
    <property type="project" value="InterPro"/>
</dbReference>
<dbReference type="InterPro" id="IPR036286">
    <property type="entry name" value="LexA/Signal_pep-like_sf"/>
</dbReference>
<proteinExistence type="inferred from homology"/>
<keyword evidence="5 8" id="KW-0645">Protease</keyword>
<evidence type="ECO:0000256" key="1">
    <source>
        <dbReference type="ARBA" id="ARBA00000677"/>
    </source>
</evidence>
<dbReference type="PANTHER" id="PTHR43390:SF1">
    <property type="entry name" value="CHLOROPLAST PROCESSING PEPTIDASE"/>
    <property type="match status" value="1"/>
</dbReference>
<organism evidence="11 12">
    <name type="scientific">Pseudomonas mangrovi</name>
    <dbReference type="NCBI Taxonomy" id="2161748"/>
    <lineage>
        <taxon>Bacteria</taxon>
        <taxon>Pseudomonadati</taxon>
        <taxon>Pseudomonadota</taxon>
        <taxon>Gammaproteobacteria</taxon>
        <taxon>Pseudomonadales</taxon>
        <taxon>Pseudomonadaceae</taxon>
        <taxon>Pseudomonas</taxon>
    </lineage>
</organism>
<dbReference type="InterPro" id="IPR019758">
    <property type="entry name" value="Pept_S26A_signal_pept_1_CS"/>
</dbReference>
<dbReference type="PROSITE" id="PS00760">
    <property type="entry name" value="SPASE_I_2"/>
    <property type="match status" value="1"/>
</dbReference>
<dbReference type="PRINTS" id="PR00727">
    <property type="entry name" value="LEADERPTASE"/>
</dbReference>
<name>A0A2T5PAV4_9PSED</name>
<comment type="similarity">
    <text evidence="2 9">Belongs to the peptidase S26 family.</text>
</comment>
<dbReference type="InterPro" id="IPR019756">
    <property type="entry name" value="Pept_S26A_signal_pept_1_Ser-AS"/>
</dbReference>
<keyword evidence="6 8" id="KW-0378">Hydrolase</keyword>
<dbReference type="NCBIfam" id="TIGR02227">
    <property type="entry name" value="sigpep_I_bact"/>
    <property type="match status" value="1"/>
</dbReference>
<dbReference type="GO" id="GO:0009003">
    <property type="term" value="F:signal peptidase activity"/>
    <property type="evidence" value="ECO:0007669"/>
    <property type="project" value="UniProtKB-EC"/>
</dbReference>
<evidence type="ECO:0000256" key="6">
    <source>
        <dbReference type="ARBA" id="ARBA00022801"/>
    </source>
</evidence>
<feature type="domain" description="Peptidase S26" evidence="10">
    <location>
        <begin position="35"/>
        <end position="172"/>
    </location>
</feature>
<dbReference type="CDD" id="cd06530">
    <property type="entry name" value="S26_SPase_I"/>
    <property type="match status" value="1"/>
</dbReference>
<accession>A0A2T5PAV4</accession>
<dbReference type="RefSeq" id="WP_108106752.1">
    <property type="nucleotide sequence ID" value="NZ_QASN01000014.1"/>
</dbReference>
<feature type="active site" evidence="7">
    <location>
        <position position="90"/>
    </location>
</feature>
<dbReference type="Pfam" id="PF10502">
    <property type="entry name" value="Peptidase_S26"/>
    <property type="match status" value="1"/>
</dbReference>
<evidence type="ECO:0000313" key="12">
    <source>
        <dbReference type="Proteomes" id="UP000244064"/>
    </source>
</evidence>